<comment type="caution">
    <text evidence="2">The sequence shown here is derived from an EMBL/GenBank/DDBJ whole genome shotgun (WGS) entry which is preliminary data.</text>
</comment>
<dbReference type="OrthoDB" id="273010at2759"/>
<feature type="region of interest" description="Disordered" evidence="1">
    <location>
        <begin position="139"/>
        <end position="194"/>
    </location>
</feature>
<accession>A0A9P9E8Y1</accession>
<sequence>MLHLLHSLNNFPWKFLTTTRMAAPASISNPCTGFPQPIPQVHLGYRVPSFERLRPRSRVVVLSRRPARAKYLRILAQSEAVSKRLPSNTTTLDHTPPVNINGASSAQKEATTQTGHVENRLSLSGAFSNLDHGKKEQYNHSTTATNSAPFDVSHQSPEFLAKPGSSDSDEMNNMAVFDGQHGTTSTNTPKQPLDLPRMYVPCETDSNQKPLRPSSHELMCGNSSRLTNTLGRFGMDSLLVEAITRNVVQQLQMLSVSSEPRSHRHPPKDSEELSPESYRNPSRTSSQRETLDRFTRELQRYAERSGARGKLHVFTPTPTKSGTTLRTISALVPFRSEFKAAGLAVTSKDQAKNHHHRIEPSVGRTARPPQPKFSIKEAQLSQVDGNDGCCPSSNTEISFLTPSNTDEWRLAMMEEAKPRRHQKHITNKPAKPKYLPCIPNYHDSTNPGCLQLLQKTKPQVHASGHVAREQHVASNIVSKIPKLPAKARVPEWGNLPIPRIVYPNHRRQGHLTKTNHLAARALQAGPKKVCPSPAVPGPRQSFAATGLRRQSMTLP</sequence>
<feature type="compositionally biased region" description="Polar residues" evidence="1">
    <location>
        <begin position="277"/>
        <end position="288"/>
    </location>
</feature>
<dbReference type="AlphaFoldDB" id="A0A9P9E8Y1"/>
<feature type="region of interest" description="Disordered" evidence="1">
    <location>
        <begin position="347"/>
        <end position="370"/>
    </location>
</feature>
<feature type="region of interest" description="Disordered" evidence="1">
    <location>
        <begin position="527"/>
        <end position="555"/>
    </location>
</feature>
<dbReference type="Proteomes" id="UP000738349">
    <property type="component" value="Unassembled WGS sequence"/>
</dbReference>
<protein>
    <submittedName>
        <fullName evidence="2">Uncharacterized protein</fullName>
    </submittedName>
</protein>
<gene>
    <name evidence="2" type="ORF">EDB81DRAFT_104921</name>
</gene>
<feature type="compositionally biased region" description="Polar residues" evidence="1">
    <location>
        <begin position="181"/>
        <end position="190"/>
    </location>
</feature>
<feature type="region of interest" description="Disordered" evidence="1">
    <location>
        <begin position="82"/>
        <end position="122"/>
    </location>
</feature>
<feature type="region of interest" description="Disordered" evidence="1">
    <location>
        <begin position="255"/>
        <end position="291"/>
    </location>
</feature>
<keyword evidence="3" id="KW-1185">Reference proteome</keyword>
<organism evidence="2 3">
    <name type="scientific">Dactylonectria macrodidyma</name>
    <dbReference type="NCBI Taxonomy" id="307937"/>
    <lineage>
        <taxon>Eukaryota</taxon>
        <taxon>Fungi</taxon>
        <taxon>Dikarya</taxon>
        <taxon>Ascomycota</taxon>
        <taxon>Pezizomycotina</taxon>
        <taxon>Sordariomycetes</taxon>
        <taxon>Hypocreomycetidae</taxon>
        <taxon>Hypocreales</taxon>
        <taxon>Nectriaceae</taxon>
        <taxon>Dactylonectria</taxon>
    </lineage>
</organism>
<name>A0A9P9E8Y1_9HYPO</name>
<feature type="compositionally biased region" description="Polar residues" evidence="1">
    <location>
        <begin position="139"/>
        <end position="156"/>
    </location>
</feature>
<evidence type="ECO:0000313" key="3">
    <source>
        <dbReference type="Proteomes" id="UP000738349"/>
    </source>
</evidence>
<evidence type="ECO:0000313" key="2">
    <source>
        <dbReference type="EMBL" id="KAH7133540.1"/>
    </source>
</evidence>
<dbReference type="EMBL" id="JAGMUV010000015">
    <property type="protein sequence ID" value="KAH7133540.1"/>
    <property type="molecule type" value="Genomic_DNA"/>
</dbReference>
<proteinExistence type="predicted"/>
<feature type="compositionally biased region" description="Polar residues" evidence="1">
    <location>
        <begin position="101"/>
        <end position="122"/>
    </location>
</feature>
<evidence type="ECO:0000256" key="1">
    <source>
        <dbReference type="SAM" id="MobiDB-lite"/>
    </source>
</evidence>
<reference evidence="2" key="1">
    <citation type="journal article" date="2021" name="Nat. Commun.">
        <title>Genetic determinants of endophytism in the Arabidopsis root mycobiome.</title>
        <authorList>
            <person name="Mesny F."/>
            <person name="Miyauchi S."/>
            <person name="Thiergart T."/>
            <person name="Pickel B."/>
            <person name="Atanasova L."/>
            <person name="Karlsson M."/>
            <person name="Huettel B."/>
            <person name="Barry K.W."/>
            <person name="Haridas S."/>
            <person name="Chen C."/>
            <person name="Bauer D."/>
            <person name="Andreopoulos W."/>
            <person name="Pangilinan J."/>
            <person name="LaButti K."/>
            <person name="Riley R."/>
            <person name="Lipzen A."/>
            <person name="Clum A."/>
            <person name="Drula E."/>
            <person name="Henrissat B."/>
            <person name="Kohler A."/>
            <person name="Grigoriev I.V."/>
            <person name="Martin F.M."/>
            <person name="Hacquard S."/>
        </authorList>
    </citation>
    <scope>NUCLEOTIDE SEQUENCE</scope>
    <source>
        <strain evidence="2">MPI-CAGE-AT-0147</strain>
    </source>
</reference>